<feature type="compositionally biased region" description="Low complexity" evidence="1">
    <location>
        <begin position="38"/>
        <end position="62"/>
    </location>
</feature>
<dbReference type="OrthoDB" id="688136at2759"/>
<dbReference type="PANTHER" id="PTHR34046:SF19">
    <property type="entry name" value="RAPIDLY ELICITED PROTEIN, PUTATIVE-RELATED"/>
    <property type="match status" value="1"/>
</dbReference>
<evidence type="ECO:0000256" key="1">
    <source>
        <dbReference type="SAM" id="MobiDB-lite"/>
    </source>
</evidence>
<sequence>MGKREIEGRCKIHSTHKQSKGVCPHCLRERLAKLTVNTSSSAAPSTADSSVSPVASSASTSSTHEHRSKSKLLRLLLGKKTVALRRSSSLAFTLGEPERPRKEKKKKKKVEKKEGGSYWFRFIRAGEGRKKEGERGLSHSITMKEQPSSK</sequence>
<dbReference type="Proteomes" id="UP000639772">
    <property type="component" value="Unassembled WGS sequence"/>
</dbReference>
<keyword evidence="4" id="KW-1185">Reference proteome</keyword>
<accession>A0A835UPX6</accession>
<feature type="region of interest" description="Disordered" evidence="1">
    <location>
        <begin position="37"/>
        <end position="71"/>
    </location>
</feature>
<dbReference type="EMBL" id="JADCNM010000008">
    <property type="protein sequence ID" value="KAG0471294.1"/>
    <property type="molecule type" value="Genomic_DNA"/>
</dbReference>
<reference evidence="4 5" key="1">
    <citation type="journal article" date="2020" name="Nat. Food">
        <title>A phased Vanilla planifolia genome enables genetic improvement of flavour and production.</title>
        <authorList>
            <person name="Hasing T."/>
            <person name="Tang H."/>
            <person name="Brym M."/>
            <person name="Khazi F."/>
            <person name="Huang T."/>
            <person name="Chambers A.H."/>
        </authorList>
    </citation>
    <scope>NUCLEOTIDE SEQUENCE [LARGE SCALE GENOMIC DNA]</scope>
    <source>
        <tissue evidence="3">Leaf</tissue>
    </source>
</reference>
<name>A0A835UPX6_VANPL</name>
<gene>
    <name evidence="3" type="ORF">HPP92_015840</name>
    <name evidence="2" type="ORF">HPP92_027240</name>
</gene>
<feature type="compositionally biased region" description="Polar residues" evidence="1">
    <location>
        <begin position="139"/>
        <end position="150"/>
    </location>
</feature>
<dbReference type="PANTHER" id="PTHR34046">
    <property type="entry name" value="OS06G0218800 PROTEIN"/>
    <property type="match status" value="1"/>
</dbReference>
<dbReference type="EMBL" id="JADCNL010000161">
    <property type="protein sequence ID" value="KAG0449793.1"/>
    <property type="molecule type" value="Genomic_DNA"/>
</dbReference>
<comment type="caution">
    <text evidence="3">The sequence shown here is derived from an EMBL/GenBank/DDBJ whole genome shotgun (WGS) entry which is preliminary data.</text>
</comment>
<organism evidence="3 5">
    <name type="scientific">Vanilla planifolia</name>
    <name type="common">Vanilla</name>
    <dbReference type="NCBI Taxonomy" id="51239"/>
    <lineage>
        <taxon>Eukaryota</taxon>
        <taxon>Viridiplantae</taxon>
        <taxon>Streptophyta</taxon>
        <taxon>Embryophyta</taxon>
        <taxon>Tracheophyta</taxon>
        <taxon>Spermatophyta</taxon>
        <taxon>Magnoliopsida</taxon>
        <taxon>Liliopsida</taxon>
        <taxon>Asparagales</taxon>
        <taxon>Orchidaceae</taxon>
        <taxon>Vanilloideae</taxon>
        <taxon>Vanilleae</taxon>
        <taxon>Vanilla</taxon>
    </lineage>
</organism>
<evidence type="ECO:0000313" key="4">
    <source>
        <dbReference type="Proteomes" id="UP000636800"/>
    </source>
</evidence>
<protein>
    <submittedName>
        <fullName evidence="3">Uncharacterized protein</fullName>
    </submittedName>
</protein>
<proteinExistence type="predicted"/>
<evidence type="ECO:0000313" key="5">
    <source>
        <dbReference type="Proteomes" id="UP000639772"/>
    </source>
</evidence>
<feature type="region of interest" description="Disordered" evidence="1">
    <location>
        <begin position="129"/>
        <end position="150"/>
    </location>
</feature>
<evidence type="ECO:0000313" key="2">
    <source>
        <dbReference type="EMBL" id="KAG0449793.1"/>
    </source>
</evidence>
<feature type="region of interest" description="Disordered" evidence="1">
    <location>
        <begin position="88"/>
        <end position="113"/>
    </location>
</feature>
<evidence type="ECO:0000313" key="3">
    <source>
        <dbReference type="EMBL" id="KAG0471294.1"/>
    </source>
</evidence>
<dbReference type="AlphaFoldDB" id="A0A835UPX6"/>
<dbReference type="Proteomes" id="UP000636800">
    <property type="component" value="Unassembled WGS sequence"/>
</dbReference>